<protein>
    <submittedName>
        <fullName evidence="1">Uncharacterized protein</fullName>
    </submittedName>
</protein>
<sequence>MLKAAYQERFIVGQPVTFKPNTQQKKMLIQAATNKGQSVGDYANRALTENLKEEDNPHK</sequence>
<proteinExistence type="predicted"/>
<evidence type="ECO:0000313" key="2">
    <source>
        <dbReference type="Proteomes" id="UP001444146"/>
    </source>
</evidence>
<organism evidence="1 2">
    <name type="scientific">Pseudocitrobacter cyperus</name>
    <dbReference type="NCBI Taxonomy" id="3112843"/>
    <lineage>
        <taxon>Bacteria</taxon>
        <taxon>Pseudomonadati</taxon>
        <taxon>Pseudomonadota</taxon>
        <taxon>Gammaproteobacteria</taxon>
        <taxon>Enterobacterales</taxon>
        <taxon>Enterobacteriaceae</taxon>
        <taxon>Pseudocitrobacter</taxon>
    </lineage>
</organism>
<accession>A0ABV0HE42</accession>
<dbReference type="RefSeq" id="WP_347792940.1">
    <property type="nucleotide sequence ID" value="NZ_JAYMYY010000001.1"/>
</dbReference>
<dbReference type="EMBL" id="JAYMYY010000001">
    <property type="protein sequence ID" value="MEO3988377.1"/>
    <property type="molecule type" value="Genomic_DNA"/>
</dbReference>
<keyword evidence="2" id="KW-1185">Reference proteome</keyword>
<name>A0ABV0HE42_9ENTR</name>
<evidence type="ECO:0000313" key="1">
    <source>
        <dbReference type="EMBL" id="MEO3988377.1"/>
    </source>
</evidence>
<gene>
    <name evidence="1" type="ORF">VSR74_00835</name>
</gene>
<comment type="caution">
    <text evidence="1">The sequence shown here is derived from an EMBL/GenBank/DDBJ whole genome shotgun (WGS) entry which is preliminary data.</text>
</comment>
<dbReference type="Proteomes" id="UP001444146">
    <property type="component" value="Unassembled WGS sequence"/>
</dbReference>
<reference evidence="1 2" key="1">
    <citation type="submission" date="2024-01" db="EMBL/GenBank/DDBJ databases">
        <title>Pseudocitrobacter sp. Endophytic strain Cyp-38L.</title>
        <authorList>
            <person name="Amer M.A."/>
            <person name="Hamed S.M."/>
        </authorList>
    </citation>
    <scope>NUCLEOTIDE SEQUENCE [LARGE SCALE GENOMIC DNA]</scope>
    <source>
        <strain evidence="1 2">Cyp38S</strain>
    </source>
</reference>